<dbReference type="EMBL" id="OOIL02002583">
    <property type="protein sequence ID" value="VFQ83747.1"/>
    <property type="molecule type" value="Genomic_DNA"/>
</dbReference>
<dbReference type="Proteomes" id="UP000595140">
    <property type="component" value="Unassembled WGS sequence"/>
</dbReference>
<dbReference type="AlphaFoldDB" id="A0A484M564"/>
<reference evidence="1 2" key="1">
    <citation type="submission" date="2018-04" db="EMBL/GenBank/DDBJ databases">
        <authorList>
            <person name="Vogel A."/>
        </authorList>
    </citation>
    <scope>NUCLEOTIDE SEQUENCE [LARGE SCALE GENOMIC DNA]</scope>
</reference>
<protein>
    <submittedName>
        <fullName evidence="1">Uncharacterized protein</fullName>
    </submittedName>
</protein>
<sequence>MLIFFLKKSGNRSRDCVGKGCKLRRREDVKRYDGGAFDSVTARGCQGLRGRGTVMAGLSTAGVAEASSAVVLKRRRRQCRRVSVGPW</sequence>
<evidence type="ECO:0000313" key="2">
    <source>
        <dbReference type="Proteomes" id="UP000595140"/>
    </source>
</evidence>
<proteinExistence type="predicted"/>
<name>A0A484M564_9ASTE</name>
<accession>A0A484M564</accession>
<keyword evidence="2" id="KW-1185">Reference proteome</keyword>
<organism evidence="1 2">
    <name type="scientific">Cuscuta campestris</name>
    <dbReference type="NCBI Taxonomy" id="132261"/>
    <lineage>
        <taxon>Eukaryota</taxon>
        <taxon>Viridiplantae</taxon>
        <taxon>Streptophyta</taxon>
        <taxon>Embryophyta</taxon>
        <taxon>Tracheophyta</taxon>
        <taxon>Spermatophyta</taxon>
        <taxon>Magnoliopsida</taxon>
        <taxon>eudicotyledons</taxon>
        <taxon>Gunneridae</taxon>
        <taxon>Pentapetalae</taxon>
        <taxon>asterids</taxon>
        <taxon>lamiids</taxon>
        <taxon>Solanales</taxon>
        <taxon>Convolvulaceae</taxon>
        <taxon>Cuscuteae</taxon>
        <taxon>Cuscuta</taxon>
        <taxon>Cuscuta subgen. Grammica</taxon>
        <taxon>Cuscuta sect. Cleistogrammica</taxon>
    </lineage>
</organism>
<evidence type="ECO:0000313" key="1">
    <source>
        <dbReference type="EMBL" id="VFQ83747.1"/>
    </source>
</evidence>
<gene>
    <name evidence="1" type="ORF">CCAM_LOCUS25523</name>
</gene>